<dbReference type="AlphaFoldDB" id="A0A9E9LES0"/>
<proteinExistence type="predicted"/>
<dbReference type="PANTHER" id="PTHR38765:SF1">
    <property type="entry name" value="DUF484 DOMAIN-CONTAINING PROTEIN"/>
    <property type="match status" value="1"/>
</dbReference>
<dbReference type="InterPro" id="IPR007435">
    <property type="entry name" value="DUF484"/>
</dbReference>
<evidence type="ECO:0000313" key="2">
    <source>
        <dbReference type="EMBL" id="WAV91898.1"/>
    </source>
</evidence>
<dbReference type="Proteomes" id="UP001164819">
    <property type="component" value="Chromosome"/>
</dbReference>
<evidence type="ECO:0000256" key="1">
    <source>
        <dbReference type="SAM" id="Coils"/>
    </source>
</evidence>
<name>A0A9E9LES0_9BURK</name>
<feature type="coiled-coil region" evidence="1">
    <location>
        <begin position="42"/>
        <end position="69"/>
    </location>
</feature>
<dbReference type="PANTHER" id="PTHR38765">
    <property type="entry name" value="DUF484 DOMAIN-CONTAINING PROTEIN"/>
    <property type="match status" value="1"/>
</dbReference>
<protein>
    <submittedName>
        <fullName evidence="2">DUF484 family protein</fullName>
    </submittedName>
</protein>
<dbReference type="EMBL" id="CP098251">
    <property type="protein sequence ID" value="WAV91898.1"/>
    <property type="molecule type" value="Genomic_DNA"/>
</dbReference>
<dbReference type="Gene3D" id="3.30.450.40">
    <property type="match status" value="1"/>
</dbReference>
<keyword evidence="1" id="KW-0175">Coiled coil</keyword>
<dbReference type="Pfam" id="PF04340">
    <property type="entry name" value="DUF484"/>
    <property type="match status" value="1"/>
</dbReference>
<sequence>MTQAIDSQTVAQYLIDHPEFFENHADILSGLRLISPVIGKAVSLHERQIEVLRSKYKTLELQLSRLMHTAQNNKSLMEKMVVWASRLLEKRHETDDMPQTVVNSLESVFNVPETTLRLWNIREEYADSWFTRHVDENIRNAANRMEHPYCGKVPENQDAVKWLDLFSSIRSVALVPLKKDAQSLPFGLIVMGSPDATRFQNDMATDFLSAIGELASVTLRHLLVTG</sequence>
<accession>A0A9E9LES0</accession>
<reference evidence="2" key="1">
    <citation type="journal article" date="2022" name="Front. Microbiol.">
        <title>New perspectives on an old grouping: The genomic and phenotypic variability of Oxalobacter formigenes and the implications for calcium oxalate stone prevention.</title>
        <authorList>
            <person name="Chmiel J.A."/>
            <person name="Carr C."/>
            <person name="Stuivenberg G.A."/>
            <person name="Venema R."/>
            <person name="Chanyi R.M."/>
            <person name="Al K.F."/>
            <person name="Giguere D."/>
            <person name="Say H."/>
            <person name="Akouris P.P."/>
            <person name="Dominguez Romero S.A."/>
            <person name="Kwong A."/>
            <person name="Tai V."/>
            <person name="Koval S.F."/>
            <person name="Razvi H."/>
            <person name="Bjazevic J."/>
            <person name="Burton J.P."/>
        </authorList>
    </citation>
    <scope>NUCLEOTIDE SEQUENCE</scope>
    <source>
        <strain evidence="2">OxK</strain>
    </source>
</reference>
<gene>
    <name evidence="2" type="ORF">NB646_03985</name>
</gene>
<dbReference type="RefSeq" id="WP_269316249.1">
    <property type="nucleotide sequence ID" value="NZ_CP098251.1"/>
</dbReference>
<dbReference type="InterPro" id="IPR029016">
    <property type="entry name" value="GAF-like_dom_sf"/>
</dbReference>
<organism evidence="2">
    <name type="scientific">Oxalobacter aliiformigenes</name>
    <dbReference type="NCBI Taxonomy" id="2946593"/>
    <lineage>
        <taxon>Bacteria</taxon>
        <taxon>Pseudomonadati</taxon>
        <taxon>Pseudomonadota</taxon>
        <taxon>Betaproteobacteria</taxon>
        <taxon>Burkholderiales</taxon>
        <taxon>Oxalobacteraceae</taxon>
        <taxon>Oxalobacter</taxon>
    </lineage>
</organism>